<feature type="transmembrane region" description="Helical" evidence="6">
    <location>
        <begin position="120"/>
        <end position="141"/>
    </location>
</feature>
<dbReference type="GO" id="GO:0015171">
    <property type="term" value="F:amino acid transmembrane transporter activity"/>
    <property type="evidence" value="ECO:0007669"/>
    <property type="project" value="TreeGrafter"/>
</dbReference>
<organism evidence="7">
    <name type="scientific">marine sediment metagenome</name>
    <dbReference type="NCBI Taxonomy" id="412755"/>
    <lineage>
        <taxon>unclassified sequences</taxon>
        <taxon>metagenomes</taxon>
        <taxon>ecological metagenomes</taxon>
    </lineage>
</organism>
<keyword evidence="2" id="KW-1003">Cell membrane</keyword>
<accession>A0A0F9UD63</accession>
<dbReference type="PANTHER" id="PTHR30086">
    <property type="entry name" value="ARGININE EXPORTER PROTEIN ARGO"/>
    <property type="match status" value="1"/>
</dbReference>
<evidence type="ECO:0008006" key="8">
    <source>
        <dbReference type="Google" id="ProtNLM"/>
    </source>
</evidence>
<dbReference type="AlphaFoldDB" id="A0A0F9UD63"/>
<evidence type="ECO:0000256" key="3">
    <source>
        <dbReference type="ARBA" id="ARBA00022692"/>
    </source>
</evidence>
<keyword evidence="4 6" id="KW-1133">Transmembrane helix</keyword>
<feature type="transmembrane region" description="Helical" evidence="6">
    <location>
        <begin position="38"/>
        <end position="63"/>
    </location>
</feature>
<dbReference type="InterPro" id="IPR001123">
    <property type="entry name" value="LeuE-type"/>
</dbReference>
<evidence type="ECO:0000256" key="5">
    <source>
        <dbReference type="ARBA" id="ARBA00023136"/>
    </source>
</evidence>
<feature type="transmembrane region" description="Helical" evidence="6">
    <location>
        <begin position="6"/>
        <end position="26"/>
    </location>
</feature>
<dbReference type="PANTHER" id="PTHR30086:SF20">
    <property type="entry name" value="ARGININE EXPORTER PROTEIN ARGO-RELATED"/>
    <property type="match status" value="1"/>
</dbReference>
<keyword evidence="5 6" id="KW-0472">Membrane</keyword>
<evidence type="ECO:0000256" key="6">
    <source>
        <dbReference type="SAM" id="Phobius"/>
    </source>
</evidence>
<dbReference type="GO" id="GO:0005886">
    <property type="term" value="C:plasma membrane"/>
    <property type="evidence" value="ECO:0007669"/>
    <property type="project" value="UniProtKB-SubCell"/>
</dbReference>
<protein>
    <recommendedName>
        <fullName evidence="8">LysE family translocator</fullName>
    </recommendedName>
</protein>
<gene>
    <name evidence="7" type="ORF">LCGC14_0544740</name>
</gene>
<evidence type="ECO:0000313" key="7">
    <source>
        <dbReference type="EMBL" id="KKN59191.1"/>
    </source>
</evidence>
<dbReference type="PIRSF" id="PIRSF006324">
    <property type="entry name" value="LeuE"/>
    <property type="match status" value="1"/>
</dbReference>
<comment type="subcellular location">
    <subcellularLocation>
        <location evidence="1">Cell membrane</location>
        <topology evidence="1">Multi-pass membrane protein</topology>
    </subcellularLocation>
</comment>
<evidence type="ECO:0000256" key="2">
    <source>
        <dbReference type="ARBA" id="ARBA00022475"/>
    </source>
</evidence>
<evidence type="ECO:0000256" key="1">
    <source>
        <dbReference type="ARBA" id="ARBA00004651"/>
    </source>
</evidence>
<dbReference type="Pfam" id="PF01810">
    <property type="entry name" value="LysE"/>
    <property type="match status" value="1"/>
</dbReference>
<name>A0A0F9UD63_9ZZZZ</name>
<keyword evidence="3 6" id="KW-0812">Transmembrane</keyword>
<feature type="transmembrane region" description="Helical" evidence="6">
    <location>
        <begin position="69"/>
        <end position="90"/>
    </location>
</feature>
<reference evidence="7" key="1">
    <citation type="journal article" date="2015" name="Nature">
        <title>Complex archaea that bridge the gap between prokaryotes and eukaryotes.</title>
        <authorList>
            <person name="Spang A."/>
            <person name="Saw J.H."/>
            <person name="Jorgensen S.L."/>
            <person name="Zaremba-Niedzwiedzka K."/>
            <person name="Martijn J."/>
            <person name="Lind A.E."/>
            <person name="van Eijk R."/>
            <person name="Schleper C."/>
            <person name="Guy L."/>
            <person name="Ettema T.J."/>
        </authorList>
    </citation>
    <scope>NUCLEOTIDE SEQUENCE</scope>
</reference>
<sequence length="210" mass="23072">MGIELIGFVAVVLLAYLIPGPDFLLVSRYAVKHRRLGFAAALGAQSGLCIHMLMAALGLSAIAARSAELFMLIRWVGAAYLIWMGLTVLYSSRSQHRSEQVDAQGAIEVASRRRAFANGFLCNLLNPKAIIFFLSVLPQFINPTVGAVQQILILGVLDVLIGIAWWWGVIIIMERVARALHRPHIRQWWDWVTGSLMIGAGALLARNSPS</sequence>
<comment type="caution">
    <text evidence="7">The sequence shown here is derived from an EMBL/GenBank/DDBJ whole genome shotgun (WGS) entry which is preliminary data.</text>
</comment>
<proteinExistence type="predicted"/>
<feature type="transmembrane region" description="Helical" evidence="6">
    <location>
        <begin position="147"/>
        <end position="167"/>
    </location>
</feature>
<dbReference type="EMBL" id="LAZR01000735">
    <property type="protein sequence ID" value="KKN59191.1"/>
    <property type="molecule type" value="Genomic_DNA"/>
</dbReference>
<evidence type="ECO:0000256" key="4">
    <source>
        <dbReference type="ARBA" id="ARBA00022989"/>
    </source>
</evidence>